<sequence>MPMMEIGIIKQKENCMNSNNTPSILNRILPILERFCHLGEEITTNKARLIGHIPYRGRLAYLHEIYTPVILDEFKKLEDKLKRNVPEVYKQLLFETNGLSIFWGTLSLSGYVFLAHRELDYSQARDLVIPNIDERPRDADDSFFFFGFYQQDGSGVYLDEKDGKIYRHVRYHSKQILNIWPDFETFLVSEVERLNILFNDEGRQIDVSIPTVPLSMG</sequence>
<accession>A0A2M7XH16</accession>
<name>A0A2M7XH16_9BACT</name>
<dbReference type="Pfam" id="PF09346">
    <property type="entry name" value="SMI1_KNR4"/>
    <property type="match status" value="1"/>
</dbReference>
<evidence type="ECO:0000259" key="1">
    <source>
        <dbReference type="SMART" id="SM00860"/>
    </source>
</evidence>
<evidence type="ECO:0000313" key="3">
    <source>
        <dbReference type="Proteomes" id="UP000229749"/>
    </source>
</evidence>
<evidence type="ECO:0000313" key="2">
    <source>
        <dbReference type="EMBL" id="PJA47180.1"/>
    </source>
</evidence>
<dbReference type="InterPro" id="IPR037883">
    <property type="entry name" value="Knr4/Smi1-like_sf"/>
</dbReference>
<dbReference type="InterPro" id="IPR018958">
    <property type="entry name" value="Knr4/Smi1-like_dom"/>
</dbReference>
<dbReference type="Proteomes" id="UP000229749">
    <property type="component" value="Unassembled WGS sequence"/>
</dbReference>
<comment type="caution">
    <text evidence="2">The sequence shown here is derived from an EMBL/GenBank/DDBJ whole genome shotgun (WGS) entry which is preliminary data.</text>
</comment>
<dbReference type="Gene3D" id="3.40.1580.10">
    <property type="entry name" value="SMI1/KNR4-like"/>
    <property type="match status" value="1"/>
</dbReference>
<dbReference type="SUPFAM" id="SSF160631">
    <property type="entry name" value="SMI1/KNR4-like"/>
    <property type="match status" value="1"/>
</dbReference>
<protein>
    <recommendedName>
        <fullName evidence="1">Knr4/Smi1-like domain-containing protein</fullName>
    </recommendedName>
</protein>
<proteinExistence type="predicted"/>
<gene>
    <name evidence="2" type="ORF">CO172_02865</name>
</gene>
<reference evidence="3" key="1">
    <citation type="submission" date="2017-09" db="EMBL/GenBank/DDBJ databases">
        <title>Depth-based differentiation of microbial function through sediment-hosted aquifers and enrichment of novel symbionts in the deep terrestrial subsurface.</title>
        <authorList>
            <person name="Probst A.J."/>
            <person name="Ladd B."/>
            <person name="Jarett J.K."/>
            <person name="Geller-Mcgrath D.E."/>
            <person name="Sieber C.M.K."/>
            <person name="Emerson J.B."/>
            <person name="Anantharaman K."/>
            <person name="Thomas B.C."/>
            <person name="Malmstrom R."/>
            <person name="Stieglmeier M."/>
            <person name="Klingl A."/>
            <person name="Woyke T."/>
            <person name="Ryan C.M."/>
            <person name="Banfield J.F."/>
        </authorList>
    </citation>
    <scope>NUCLEOTIDE SEQUENCE [LARGE SCALE GENOMIC DNA]</scope>
</reference>
<dbReference type="SMART" id="SM00860">
    <property type="entry name" value="SMI1_KNR4"/>
    <property type="match status" value="1"/>
</dbReference>
<dbReference type="AlphaFoldDB" id="A0A2M7XH16"/>
<dbReference type="EMBL" id="PFWS01000044">
    <property type="protein sequence ID" value="PJA47180.1"/>
    <property type="molecule type" value="Genomic_DNA"/>
</dbReference>
<feature type="domain" description="Knr4/Smi1-like" evidence="1">
    <location>
        <begin position="68"/>
        <end position="189"/>
    </location>
</feature>
<organism evidence="2 3">
    <name type="scientific">Candidatus Uhrbacteria bacterium CG_4_9_14_3_um_filter_36_7</name>
    <dbReference type="NCBI Taxonomy" id="1975033"/>
    <lineage>
        <taxon>Bacteria</taxon>
        <taxon>Candidatus Uhriibacteriota</taxon>
    </lineage>
</organism>